<evidence type="ECO:0000259" key="3">
    <source>
        <dbReference type="Pfam" id="PF25137"/>
    </source>
</evidence>
<gene>
    <name evidence="4" type="ORF">FHR92_004444</name>
</gene>
<dbReference type="CDD" id="cd08187">
    <property type="entry name" value="BDH"/>
    <property type="match status" value="1"/>
</dbReference>
<keyword evidence="5" id="KW-1185">Reference proteome</keyword>
<dbReference type="Pfam" id="PF25137">
    <property type="entry name" value="ADH_Fe_C"/>
    <property type="match status" value="1"/>
</dbReference>
<sequence>MKDFTFYNPTRVEFGKDKENKIGEYMALYGVKKALFVYGSERIKTTGLFDKVSLSLGENGIEFVTLGGIKSNPVISTAREGVRLAKENGVDAVLAVGGGSVLDTAKVIAAGAVYDGDVWDLCSYKKYPDKALKIFDILTLSATGSEMNSSAVITNEETTEKFGFSSPAAFPTVSVINPELQATVSKDYLAYSAVDILSHCMDLYFTASYIPEFTANHIENIIKTVIRTTDILLNNPDDYEARSEFAWSAAQALNRSTFAGVEGNRYDTHLIEHSLSALYDVPHGAGLAVVYPAWTAWHMPTNRSRYERFAQQVFGLQTAEEEIDALTNWFISIGAPVKLDQIDVGADKIEEIAAHIYRTIEMARMQSMYSKETLIELLNRM</sequence>
<dbReference type="InterPro" id="IPR056798">
    <property type="entry name" value="ADH_Fe_C"/>
</dbReference>
<name>A0A7W3XTU0_9BACL</name>
<feature type="domain" description="Fe-containing alcohol dehydrogenase-like C-terminal" evidence="3">
    <location>
        <begin position="190"/>
        <end position="379"/>
    </location>
</feature>
<dbReference type="RefSeq" id="WP_182539223.1">
    <property type="nucleotide sequence ID" value="NZ_JACJIP010000038.1"/>
</dbReference>
<dbReference type="Pfam" id="PF00465">
    <property type="entry name" value="Fe-ADH"/>
    <property type="match status" value="1"/>
</dbReference>
<dbReference type="SUPFAM" id="SSF56796">
    <property type="entry name" value="Dehydroquinate synthase-like"/>
    <property type="match status" value="1"/>
</dbReference>
<dbReference type="GO" id="GO:0008106">
    <property type="term" value="F:alcohol dehydrogenase (NADP+) activity"/>
    <property type="evidence" value="ECO:0007669"/>
    <property type="project" value="TreeGrafter"/>
</dbReference>
<evidence type="ECO:0000313" key="5">
    <source>
        <dbReference type="Proteomes" id="UP000567067"/>
    </source>
</evidence>
<reference evidence="4 5" key="1">
    <citation type="submission" date="2020-08" db="EMBL/GenBank/DDBJ databases">
        <title>Genomic Encyclopedia of Type Strains, Phase III (KMG-III): the genomes of soil and plant-associated and newly described type strains.</title>
        <authorList>
            <person name="Whitman W."/>
        </authorList>
    </citation>
    <scope>NUCLEOTIDE SEQUENCE [LARGE SCALE GENOMIC DNA]</scope>
    <source>
        <strain evidence="4 5">CECT 8693</strain>
    </source>
</reference>
<comment type="caution">
    <text evidence="4">The sequence shown here is derived from an EMBL/GenBank/DDBJ whole genome shotgun (WGS) entry which is preliminary data.</text>
</comment>
<dbReference type="GO" id="GO:1990362">
    <property type="term" value="F:butanol dehydrogenase (NAD+) activity"/>
    <property type="evidence" value="ECO:0007669"/>
    <property type="project" value="InterPro"/>
</dbReference>
<evidence type="ECO:0000256" key="1">
    <source>
        <dbReference type="ARBA" id="ARBA00023002"/>
    </source>
</evidence>
<dbReference type="InterPro" id="IPR001670">
    <property type="entry name" value="ADH_Fe/GldA"/>
</dbReference>
<evidence type="ECO:0000313" key="4">
    <source>
        <dbReference type="EMBL" id="MBA9087951.1"/>
    </source>
</evidence>
<dbReference type="PANTHER" id="PTHR43633">
    <property type="entry name" value="ALCOHOL DEHYDROGENASE YQHD"/>
    <property type="match status" value="1"/>
</dbReference>
<dbReference type="Gene3D" id="1.20.1090.10">
    <property type="entry name" value="Dehydroquinate synthase-like - alpha domain"/>
    <property type="match status" value="1"/>
</dbReference>
<dbReference type="PANTHER" id="PTHR43633:SF1">
    <property type="entry name" value="ALCOHOL DEHYDROGENASE YQHD"/>
    <property type="match status" value="1"/>
</dbReference>
<dbReference type="EMBL" id="JACJIP010000038">
    <property type="protein sequence ID" value="MBA9087951.1"/>
    <property type="molecule type" value="Genomic_DNA"/>
</dbReference>
<evidence type="ECO:0000259" key="2">
    <source>
        <dbReference type="Pfam" id="PF00465"/>
    </source>
</evidence>
<dbReference type="InterPro" id="IPR044731">
    <property type="entry name" value="BDH-like"/>
</dbReference>
<dbReference type="GO" id="GO:1990002">
    <property type="term" value="F:methylglyoxal reductase (NADPH) (acetol producing) activity"/>
    <property type="evidence" value="ECO:0007669"/>
    <property type="project" value="TreeGrafter"/>
</dbReference>
<accession>A0A7W3XTU0</accession>
<keyword evidence="1" id="KW-0560">Oxidoreductase</keyword>
<dbReference type="Proteomes" id="UP000567067">
    <property type="component" value="Unassembled WGS sequence"/>
</dbReference>
<protein>
    <recommendedName>
        <fullName evidence="6">Butanol dehydrogenase</fullName>
    </recommendedName>
</protein>
<dbReference type="GO" id="GO:0005829">
    <property type="term" value="C:cytosol"/>
    <property type="evidence" value="ECO:0007669"/>
    <property type="project" value="TreeGrafter"/>
</dbReference>
<organism evidence="4 5">
    <name type="scientific">Fontibacillus solani</name>
    <dbReference type="NCBI Taxonomy" id="1572857"/>
    <lineage>
        <taxon>Bacteria</taxon>
        <taxon>Bacillati</taxon>
        <taxon>Bacillota</taxon>
        <taxon>Bacilli</taxon>
        <taxon>Bacillales</taxon>
        <taxon>Paenibacillaceae</taxon>
        <taxon>Fontibacillus</taxon>
    </lineage>
</organism>
<feature type="domain" description="Alcohol dehydrogenase iron-type/glycerol dehydrogenase GldA" evidence="2">
    <location>
        <begin position="9"/>
        <end position="178"/>
    </location>
</feature>
<evidence type="ECO:0008006" key="6">
    <source>
        <dbReference type="Google" id="ProtNLM"/>
    </source>
</evidence>
<dbReference type="FunFam" id="3.40.50.1970:FF:000003">
    <property type="entry name" value="Alcohol dehydrogenase, iron-containing"/>
    <property type="match status" value="1"/>
</dbReference>
<proteinExistence type="predicted"/>
<dbReference type="GO" id="GO:0046872">
    <property type="term" value="F:metal ion binding"/>
    <property type="evidence" value="ECO:0007669"/>
    <property type="project" value="InterPro"/>
</dbReference>
<dbReference type="AlphaFoldDB" id="A0A7W3XTU0"/>
<dbReference type="Gene3D" id="3.40.50.1970">
    <property type="match status" value="1"/>
</dbReference>